<feature type="compositionally biased region" description="Basic and acidic residues" evidence="6">
    <location>
        <begin position="120"/>
        <end position="131"/>
    </location>
</feature>
<comment type="similarity">
    <text evidence="5">Belongs to the DEAD box helicase family. DEAH subfamily. FANCM sub-subfamily.</text>
</comment>
<feature type="region of interest" description="Disordered" evidence="6">
    <location>
        <begin position="920"/>
        <end position="958"/>
    </location>
</feature>
<dbReference type="InterPro" id="IPR001650">
    <property type="entry name" value="Helicase_C-like"/>
</dbReference>
<feature type="domain" description="Helicase C-terminal" evidence="8">
    <location>
        <begin position="509"/>
        <end position="675"/>
    </location>
</feature>
<proteinExistence type="inferred from homology"/>
<comment type="subcellular location">
    <subcellularLocation>
        <location evidence="5">Nucleus</location>
    </subcellularLocation>
</comment>
<comment type="caution">
    <text evidence="9">The sequence shown here is derived from an EMBL/GenBank/DDBJ whole genome shotgun (WGS) entry which is preliminary data.</text>
</comment>
<feature type="compositionally biased region" description="Basic and acidic residues" evidence="6">
    <location>
        <begin position="934"/>
        <end position="943"/>
    </location>
</feature>
<dbReference type="Gene3D" id="3.40.50.300">
    <property type="entry name" value="P-loop containing nucleotide triphosphate hydrolases"/>
    <property type="match status" value="2"/>
</dbReference>
<feature type="region of interest" description="Disordered" evidence="6">
    <location>
        <begin position="1008"/>
        <end position="1090"/>
    </location>
</feature>
<name>A0A4T0JEY8_WALIC</name>
<feature type="compositionally biased region" description="Low complexity" evidence="6">
    <location>
        <begin position="864"/>
        <end position="875"/>
    </location>
</feature>
<keyword evidence="4" id="KW-0067">ATP-binding</keyword>
<evidence type="ECO:0000256" key="3">
    <source>
        <dbReference type="ARBA" id="ARBA00022806"/>
    </source>
</evidence>
<feature type="compositionally biased region" description="Polar residues" evidence="6">
    <location>
        <begin position="1017"/>
        <end position="1027"/>
    </location>
</feature>
<dbReference type="GO" id="GO:0036297">
    <property type="term" value="P:interstrand cross-link repair"/>
    <property type="evidence" value="ECO:0007669"/>
    <property type="project" value="TreeGrafter"/>
</dbReference>
<gene>
    <name evidence="9" type="ORF">E3P86_01400</name>
</gene>
<evidence type="ECO:0000259" key="8">
    <source>
        <dbReference type="PROSITE" id="PS51194"/>
    </source>
</evidence>
<dbReference type="SMART" id="SM00490">
    <property type="entry name" value="HELICc"/>
    <property type="match status" value="1"/>
</dbReference>
<feature type="domain" description="Helicase ATP-binding" evidence="7">
    <location>
        <begin position="219"/>
        <end position="350"/>
    </location>
</feature>
<dbReference type="InterPro" id="IPR006935">
    <property type="entry name" value="Helicase/UvrB_N"/>
</dbReference>
<dbReference type="InterPro" id="IPR027417">
    <property type="entry name" value="P-loop_NTPase"/>
</dbReference>
<sequence length="1422" mass="160503">MEEANILRLVDNSDFSDSFDDADLLEQADLIESQFNQQRPQIQDYRIREEQTAGIDSTIDYGEDFNSPIIIDDDAMEQLDRIENNSYNNPASSQGLVQQRLWGAPPPPASRPPPRPVMVQKEHSGAKKQWDYKAMSKSNKQRKQKARAEEDGDMIIEDDLIEFEQFPSLSTGGFYFPVTLSHQTAFSSLQPMKHRYDPQAVKSWIYPTNYPIRDYQINITTQCLFQNTLVALPTGLGKTLIAGVVIMNYYKWFPTAKVVFLAPTKPLVDQQAKACHDVCGIPQSDVSVLYGDVSQQKREAIMKLTKDKEIILVRHMMKTNPHFRVLALTATPGNTPEQVQPIIDNLHISNIAIRNDSSPDIKQYTHKKIFEEHIIKMDYFIDELCMQWEDVVKRTVDPLIAKDLLPEYTINKLRKLHPYSITALRSRILPHQKYLFGSLNKAGDATRAMRNLQIQSIEIFYQNLQELSGKKQDTDTKKTIEKLMLSIESERSRRNGRLSHPKMEKVESLLLDHFTNFSTEKTETRAIVFASLRETVDEVVEQINTHSPILRAAAFVGQAASNGKKGLNQKQQQKVMNEYKDGTFNVLVSTSIGEEGLDIGDIDLTITYDPGRSSISMLQKIGRTGRKRQGHVHTLMAEDLEDKNWDEAQARHQDVQAYIVSGDQVALYNDVERLIPHDVEPECEKRHVQVEEWESLTKKNIKKDSSSSNIRNFTKASKPKRKRNENPLRNVPEQATSGFVNASDLVEKKTDTAAMNVESDSEDEALKKGIDDFQSQKEVQPLKLEPSGPSSKRNEKLKNKPSQLQRQPSHALRRQASQASKSNQSVAALSKTLSLRTHSITLHDDEEEVESPKPTQSTKRQRTRSPTPMSPTSSPVLVLNKPPILKSPSEPPFGSKKRSKKGFKAPRLLFQDSPVIDLDSDQVDSPVVVPGKNDNAKRKDETFKTPARPLGGKNANNSCMSVDSSPLVVNNTRMNVQENTYIKPFHYEPKSILSNGSPDQSQVVRKPGQSLIAPRTTGKSLISSSPRGTPYHPFKRLRQRSSSNTSPMPPQPTTKRSRTMMTHGEYLDLDAQVSENEDASGDERSSDVEALSESDIDFVAGDQSQLTNNDIDYNQQAAYVMGLATQVPNGGGPQFNAGPIRNPVGFMLGSKEAAHRPMLLSSSPNVADPDDTYDYEDGFVSYELTDKNQRSSSSYSGSTQEMEDNVPMQDDAVVEAVIIEQPNEDDVRVKDNESKDVNVEEAPETPLNPFDQFTKFAHALQGDHERNVGENVRLGAQVEDNDRRINGLVEDNDFLRQQYQQSSEAAFALSKENQELLSKISLLENQLSVGIAARKTFQDTTVNELSKRLYVLQQERQLELDNEHRSTLSNVKERAGMYTELQSQYEDLRKEYLGHITQQKSDMNTIETLKLQNKELEERLGI</sequence>
<dbReference type="SMART" id="SM00487">
    <property type="entry name" value="DEXDc"/>
    <property type="match status" value="1"/>
</dbReference>
<dbReference type="InterPro" id="IPR014001">
    <property type="entry name" value="Helicase_ATP-bd"/>
</dbReference>
<dbReference type="EC" id="3.6.4.12" evidence="5"/>
<dbReference type="GO" id="GO:0000400">
    <property type="term" value="F:four-way junction DNA binding"/>
    <property type="evidence" value="ECO:0007669"/>
    <property type="project" value="TreeGrafter"/>
</dbReference>
<feature type="compositionally biased region" description="Polar residues" evidence="6">
    <location>
        <begin position="815"/>
        <end position="828"/>
    </location>
</feature>
<feature type="compositionally biased region" description="Pro residues" evidence="6">
    <location>
        <begin position="104"/>
        <end position="116"/>
    </location>
</feature>
<dbReference type="PROSITE" id="PS51192">
    <property type="entry name" value="HELICASE_ATP_BIND_1"/>
    <property type="match status" value="1"/>
</dbReference>
<dbReference type="GO" id="GO:0045003">
    <property type="term" value="P:double-strand break repair via synthesis-dependent strand annealing"/>
    <property type="evidence" value="ECO:0007669"/>
    <property type="project" value="TreeGrafter"/>
</dbReference>
<dbReference type="Pfam" id="PF00271">
    <property type="entry name" value="Helicase_C"/>
    <property type="match status" value="1"/>
</dbReference>
<accession>A0A4T0JEY8</accession>
<organism evidence="9 10">
    <name type="scientific">Wallemia ichthyophaga</name>
    <dbReference type="NCBI Taxonomy" id="245174"/>
    <lineage>
        <taxon>Eukaryota</taxon>
        <taxon>Fungi</taxon>
        <taxon>Dikarya</taxon>
        <taxon>Basidiomycota</taxon>
        <taxon>Wallemiomycotina</taxon>
        <taxon>Wallemiomycetes</taxon>
        <taxon>Wallemiales</taxon>
        <taxon>Wallemiaceae</taxon>
        <taxon>Wallemia</taxon>
    </lineage>
</organism>
<dbReference type="GO" id="GO:0009378">
    <property type="term" value="F:four-way junction helicase activity"/>
    <property type="evidence" value="ECO:0007669"/>
    <property type="project" value="TreeGrafter"/>
</dbReference>
<dbReference type="PROSITE" id="PS51194">
    <property type="entry name" value="HELICASE_CTER"/>
    <property type="match status" value="1"/>
</dbReference>
<dbReference type="GO" id="GO:0043138">
    <property type="term" value="F:3'-5' DNA helicase activity"/>
    <property type="evidence" value="ECO:0007669"/>
    <property type="project" value="TreeGrafter"/>
</dbReference>
<comment type="function">
    <text evidence="5">ATP-dependent DNA helicase involved in DNA damage repair by homologous recombination and in genome maintenance. Capable of unwinding D-loops. Plays a role in limiting crossover recombinants during mitotic DNA double-strand break (DSB) repair. Component of a FANCM-MHF complex which promotes gene conversion at blocked replication forks, probably by reversal of the stalled fork.</text>
</comment>
<feature type="region of interest" description="Disordered" evidence="6">
    <location>
        <begin position="840"/>
        <end position="906"/>
    </location>
</feature>
<evidence type="ECO:0000259" key="7">
    <source>
        <dbReference type="PROSITE" id="PS51192"/>
    </source>
</evidence>
<feature type="region of interest" description="Disordered" evidence="6">
    <location>
        <begin position="699"/>
        <end position="744"/>
    </location>
</feature>
<evidence type="ECO:0000256" key="6">
    <source>
        <dbReference type="SAM" id="MobiDB-lite"/>
    </source>
</evidence>
<keyword evidence="3" id="KW-0347">Helicase</keyword>
<dbReference type="GO" id="GO:0016887">
    <property type="term" value="F:ATP hydrolysis activity"/>
    <property type="evidence" value="ECO:0007669"/>
    <property type="project" value="RHEA"/>
</dbReference>
<feature type="region of interest" description="Disordered" evidence="6">
    <location>
        <begin position="102"/>
        <end position="149"/>
    </location>
</feature>
<comment type="catalytic activity">
    <reaction evidence="5">
        <text>ATP + H2O = ADP + phosphate + H(+)</text>
        <dbReference type="Rhea" id="RHEA:13065"/>
        <dbReference type="ChEBI" id="CHEBI:15377"/>
        <dbReference type="ChEBI" id="CHEBI:15378"/>
        <dbReference type="ChEBI" id="CHEBI:30616"/>
        <dbReference type="ChEBI" id="CHEBI:43474"/>
        <dbReference type="ChEBI" id="CHEBI:456216"/>
        <dbReference type="EC" id="3.6.4.12"/>
    </reaction>
</comment>
<evidence type="ECO:0000256" key="5">
    <source>
        <dbReference type="RuleBase" id="RU367027"/>
    </source>
</evidence>
<dbReference type="GO" id="GO:0005524">
    <property type="term" value="F:ATP binding"/>
    <property type="evidence" value="ECO:0007669"/>
    <property type="project" value="UniProtKB-UniRule"/>
</dbReference>
<protein>
    <recommendedName>
        <fullName evidence="5">ATP-dependent DNA helicase</fullName>
        <ecNumber evidence="5">3.6.4.12</ecNumber>
    </recommendedName>
</protein>
<dbReference type="PANTHER" id="PTHR14025">
    <property type="entry name" value="FANCONI ANEMIA GROUP M FANCM FAMILY MEMBER"/>
    <property type="match status" value="1"/>
</dbReference>
<dbReference type="SUPFAM" id="SSF52540">
    <property type="entry name" value="P-loop containing nucleoside triphosphate hydrolases"/>
    <property type="match status" value="1"/>
</dbReference>
<dbReference type="GO" id="GO:0005634">
    <property type="term" value="C:nucleus"/>
    <property type="evidence" value="ECO:0007669"/>
    <property type="project" value="UniProtKB-SubCell"/>
</dbReference>
<reference evidence="9 10" key="1">
    <citation type="submission" date="2019-03" db="EMBL/GenBank/DDBJ databases">
        <title>Sequencing 23 genomes of Wallemia ichthyophaga.</title>
        <authorList>
            <person name="Gostincar C."/>
        </authorList>
    </citation>
    <scope>NUCLEOTIDE SEQUENCE [LARGE SCALE GENOMIC DNA]</scope>
    <source>
        <strain evidence="9 10">EXF-6200</strain>
    </source>
</reference>
<feature type="compositionally biased region" description="Basic residues" evidence="6">
    <location>
        <begin position="895"/>
        <end position="904"/>
    </location>
</feature>
<dbReference type="EMBL" id="SPOI01000047">
    <property type="protein sequence ID" value="TIB38885.1"/>
    <property type="molecule type" value="Genomic_DNA"/>
</dbReference>
<evidence type="ECO:0000256" key="2">
    <source>
        <dbReference type="ARBA" id="ARBA00022801"/>
    </source>
</evidence>
<feature type="region of interest" description="Disordered" evidence="6">
    <location>
        <begin position="772"/>
        <end position="828"/>
    </location>
</feature>
<dbReference type="Proteomes" id="UP000310689">
    <property type="component" value="Unassembled WGS sequence"/>
</dbReference>
<evidence type="ECO:0000256" key="4">
    <source>
        <dbReference type="ARBA" id="ARBA00022840"/>
    </source>
</evidence>
<dbReference type="Pfam" id="PF04851">
    <property type="entry name" value="ResIII"/>
    <property type="match status" value="1"/>
</dbReference>
<evidence type="ECO:0000256" key="1">
    <source>
        <dbReference type="ARBA" id="ARBA00022741"/>
    </source>
</evidence>
<dbReference type="PANTHER" id="PTHR14025:SF20">
    <property type="entry name" value="FANCONI ANEMIA GROUP M PROTEIN"/>
    <property type="match status" value="1"/>
</dbReference>
<evidence type="ECO:0000313" key="9">
    <source>
        <dbReference type="EMBL" id="TIB38885.1"/>
    </source>
</evidence>
<keyword evidence="2" id="KW-0378">Hydrolase</keyword>
<evidence type="ECO:0000313" key="10">
    <source>
        <dbReference type="Proteomes" id="UP000310689"/>
    </source>
</evidence>
<comment type="subunit">
    <text evidence="5">Interacts with the MHF histone-fold complex to form the FANCM-MHF complex.</text>
</comment>
<keyword evidence="1" id="KW-0547">Nucleotide-binding</keyword>